<name>A0A557QFG5_9RHOO</name>
<comment type="caution">
    <text evidence="1">The sequence shown here is derived from an EMBL/GenBank/DDBJ whole genome shotgun (WGS) entry which is preliminary data.</text>
</comment>
<evidence type="ECO:0000313" key="2">
    <source>
        <dbReference type="Proteomes" id="UP000319502"/>
    </source>
</evidence>
<protein>
    <submittedName>
        <fullName evidence="1">Uncharacterized protein</fullName>
    </submittedName>
</protein>
<dbReference type="EMBL" id="VMNK01000019">
    <property type="protein sequence ID" value="TVO51648.1"/>
    <property type="molecule type" value="Genomic_DNA"/>
</dbReference>
<sequence>MVDPAGVFASAYDLKFRALTKGFSHAEVPLFQEMHKALVGLSGKFDVEEYHGTAHQVEFIGNGSFARTNARCELSDLMIVTFSSVTKSARLTYLQAKSERATLPSVCGRQFSANLEQWFLLGKRPQITGVGKFSPPPDLLASALLPSIGSFAFFYKDLAGDFQTYYAAANFLTPPKIYSQRYGKLRATGPCHVRTTATHPECYAACGNRSFAESLFRLEIGTPIDSSISQAIATRNWLAANLRARIRTAQQENAPSGLAQELLGLLAPDGNEVGNGSFGAKQLILIKSNVEPNPSIDRTSRDKPAQRR</sequence>
<accession>A0A557QFG5</accession>
<gene>
    <name evidence="1" type="ORF">FHP91_19505</name>
</gene>
<proteinExistence type="predicted"/>
<reference evidence="1 2" key="1">
    <citation type="submission" date="2019-07" db="EMBL/GenBank/DDBJ databases">
        <title>The pathways for chlorine oxyanion respiration interact through the shared metabolite chlorate.</title>
        <authorList>
            <person name="Barnum T.P."/>
            <person name="Cheng Y."/>
            <person name="Hill K.A."/>
            <person name="Lucas L.N."/>
            <person name="Carlson H.K."/>
            <person name="Coates J.D."/>
        </authorList>
    </citation>
    <scope>NUCLEOTIDE SEQUENCE [LARGE SCALE GENOMIC DNA]</scope>
    <source>
        <strain evidence="1 2">SFB-3</strain>
    </source>
</reference>
<organism evidence="1 2">
    <name type="scientific">Denitromonas halophila</name>
    <dbReference type="NCBI Taxonomy" id="1629404"/>
    <lineage>
        <taxon>Bacteria</taxon>
        <taxon>Pseudomonadati</taxon>
        <taxon>Pseudomonadota</taxon>
        <taxon>Betaproteobacteria</taxon>
        <taxon>Rhodocyclales</taxon>
        <taxon>Zoogloeaceae</taxon>
        <taxon>Denitromonas</taxon>
    </lineage>
</organism>
<dbReference type="RefSeq" id="WP_144311168.1">
    <property type="nucleotide sequence ID" value="NZ_VMNK01000019.1"/>
</dbReference>
<evidence type="ECO:0000313" key="1">
    <source>
        <dbReference type="EMBL" id="TVO51648.1"/>
    </source>
</evidence>
<keyword evidence="2" id="KW-1185">Reference proteome</keyword>
<dbReference type="OrthoDB" id="9553839at2"/>
<dbReference type="AlphaFoldDB" id="A0A557QFG5"/>
<dbReference type="Proteomes" id="UP000319502">
    <property type="component" value="Unassembled WGS sequence"/>
</dbReference>